<name>A0A0P9EFP0_9GAMM</name>
<evidence type="ECO:0000259" key="1">
    <source>
        <dbReference type="Pfam" id="PF07992"/>
    </source>
</evidence>
<dbReference type="SUPFAM" id="SSF51905">
    <property type="entry name" value="FAD/NAD(P)-binding domain"/>
    <property type="match status" value="2"/>
</dbReference>
<organism evidence="2 3">
    <name type="scientific">Thiohalorhabdus denitrificans</name>
    <dbReference type="NCBI Taxonomy" id="381306"/>
    <lineage>
        <taxon>Bacteria</taxon>
        <taxon>Pseudomonadati</taxon>
        <taxon>Pseudomonadota</taxon>
        <taxon>Gammaproteobacteria</taxon>
        <taxon>Thiohalorhabdales</taxon>
        <taxon>Thiohalorhabdaceae</taxon>
        <taxon>Thiohalorhabdus</taxon>
    </lineage>
</organism>
<sequence>MKKILIVGGGMGGTILANNLARRLRRELDKGDVKITMLSASDQHMYQPGLLYVAFGKAMPDELYRDQASLLEPGIEFHVDPVESFHLDNNQVATVSGKTYDYDYIAIATGSQAKPDNIPGLLEHGHHVYTEEAALKTWEALSSFEGGNVAIVTGVPHKCPMVPLEITFMMHDYFKDRGILDQVSFKYTYPIGRLHSLVNVGKWAEKEFDRLGIEYETLFNPKEVDGDSRQVHSEEGSTLDYDLLIAIPPHKGMDTIESNELGTSGWIPTDRATLNVEGHDNAFVLGDTTNLPISKAGSTAHYEAEVLGENIAAQVKHGRRVRDYDGKVFCFIEAGKDRATFASFNYTTPPDPQPPTETVHWFKLAYNQLYWNSVRGLL</sequence>
<dbReference type="PANTHER" id="PTHR43755:SF1">
    <property type="entry name" value="FAD-DEPENDENT PYRIDINE NUCLEOTIDE-DISULPHIDE OXIDOREDUCTASE"/>
    <property type="match status" value="1"/>
</dbReference>
<dbReference type="InterPro" id="IPR052541">
    <property type="entry name" value="SQRD"/>
</dbReference>
<dbReference type="InterPro" id="IPR036188">
    <property type="entry name" value="FAD/NAD-bd_sf"/>
</dbReference>
<dbReference type="GO" id="GO:0016491">
    <property type="term" value="F:oxidoreductase activity"/>
    <property type="evidence" value="ECO:0007669"/>
    <property type="project" value="InterPro"/>
</dbReference>
<dbReference type="OrthoDB" id="9781621at2"/>
<dbReference type="AlphaFoldDB" id="A0A0P9EFP0"/>
<dbReference type="InterPro" id="IPR023753">
    <property type="entry name" value="FAD/NAD-binding_dom"/>
</dbReference>
<evidence type="ECO:0000313" key="3">
    <source>
        <dbReference type="Proteomes" id="UP000183104"/>
    </source>
</evidence>
<gene>
    <name evidence="2" type="ORF">SAMN05661077_1824</name>
</gene>
<dbReference type="STRING" id="381306.AN478_04990"/>
<evidence type="ECO:0000313" key="2">
    <source>
        <dbReference type="EMBL" id="SCY34923.1"/>
    </source>
</evidence>
<dbReference type="Proteomes" id="UP000183104">
    <property type="component" value="Unassembled WGS sequence"/>
</dbReference>
<keyword evidence="3" id="KW-1185">Reference proteome</keyword>
<protein>
    <submittedName>
        <fullName evidence="2">Sulfide:quinone oxidoreductase</fullName>
    </submittedName>
</protein>
<dbReference type="PANTHER" id="PTHR43755">
    <property type="match status" value="1"/>
</dbReference>
<dbReference type="Gene3D" id="3.50.50.60">
    <property type="entry name" value="FAD/NAD(P)-binding domain"/>
    <property type="match status" value="2"/>
</dbReference>
<dbReference type="EMBL" id="FMUN01000005">
    <property type="protein sequence ID" value="SCY34923.1"/>
    <property type="molecule type" value="Genomic_DNA"/>
</dbReference>
<proteinExistence type="predicted"/>
<accession>A0A0P9EFP0</accession>
<dbReference type="PATRIC" id="fig|381306.5.peg.1497"/>
<reference evidence="3" key="1">
    <citation type="submission" date="2016-10" db="EMBL/GenBank/DDBJ databases">
        <authorList>
            <person name="Varghese N."/>
        </authorList>
    </citation>
    <scope>NUCLEOTIDE SEQUENCE [LARGE SCALE GENOMIC DNA]</scope>
    <source>
        <strain evidence="3">HL 19</strain>
    </source>
</reference>
<dbReference type="Pfam" id="PF07992">
    <property type="entry name" value="Pyr_redox_2"/>
    <property type="match status" value="1"/>
</dbReference>
<feature type="domain" description="FAD/NAD(P)-binding" evidence="1">
    <location>
        <begin position="3"/>
        <end position="131"/>
    </location>
</feature>
<dbReference type="RefSeq" id="WP_054965509.1">
    <property type="nucleotide sequence ID" value="NZ_FMUN01000005.1"/>
</dbReference>